<dbReference type="AlphaFoldDB" id="A0A6A5U7F1"/>
<evidence type="ECO:0000259" key="2">
    <source>
        <dbReference type="Pfam" id="PF10680"/>
    </source>
</evidence>
<protein>
    <recommendedName>
        <fullName evidence="2">Rrn9 domain-containing protein</fullName>
    </recommendedName>
</protein>
<feature type="compositionally biased region" description="Basic residues" evidence="1">
    <location>
        <begin position="368"/>
        <end position="384"/>
    </location>
</feature>
<feature type="compositionally biased region" description="Low complexity" evidence="1">
    <location>
        <begin position="11"/>
        <end position="42"/>
    </location>
</feature>
<feature type="region of interest" description="Disordered" evidence="1">
    <location>
        <begin position="160"/>
        <end position="198"/>
    </location>
</feature>
<feature type="compositionally biased region" description="Acidic residues" evidence="1">
    <location>
        <begin position="176"/>
        <end position="185"/>
    </location>
</feature>
<accession>A0A6A5U7F1</accession>
<feature type="domain" description="Rrn9" evidence="2">
    <location>
        <begin position="92"/>
        <end position="176"/>
    </location>
</feature>
<dbReference type="EMBL" id="ML976986">
    <property type="protein sequence ID" value="KAF1958806.1"/>
    <property type="molecule type" value="Genomic_DNA"/>
</dbReference>
<dbReference type="OrthoDB" id="5412288at2759"/>
<sequence length="552" mass="62414">MSLFGGDSAQPSLSPLPSSTPSLHDPAASQNAQQPPAPSLALDSNSDEDYVSDNDSEEVDFHSETSRPNKFKKHPVLWQRYTAADRQIAASLEDIESADLAAHLYNTHRLKRRVRRSAEKLAGIKDWHSKDRWLKKGEELQFTDPFGDTEAELIPSKQWTAWPLPPNEIPRKEESMQEADDEEDTWYIGPAGAQDAGENMREEVLALLLREAKDQWLSRESDQEEEDEVRRHRPKSQAKSEATNVKVDRSQSVAALDAEREDEEKQGGPPDANTRSEEKKTNRRYHIRPAEGPLSKPTFLADDDEARRILKPSVNSILTQLDGLALAIRRSRLNHFGRRMYSNQSKSEFATDAESVASRPRSSSYVGKKLHSRPTSRPTRKYRRGSSASGTFELPRRVGLMDWSEVLGIASMTGWNKRAVARTAQRCAALFDEHISFRAFDESVATEPVPALVQYTPSTILSPDALESDVPPKRPFFDQGTLRCPHNDCWGSHKDFAIPYRVVEHVMRHHKYDPRTNTAENEERKFGAVHVDGYLQLVTSKQGWLGRGRSRS</sequence>
<dbReference type="Proteomes" id="UP000800035">
    <property type="component" value="Unassembled WGS sequence"/>
</dbReference>
<dbReference type="InterPro" id="IPR019622">
    <property type="entry name" value="Rrn9_dom"/>
</dbReference>
<feature type="non-terminal residue" evidence="3">
    <location>
        <position position="552"/>
    </location>
</feature>
<organism evidence="3 4">
    <name type="scientific">Byssothecium circinans</name>
    <dbReference type="NCBI Taxonomy" id="147558"/>
    <lineage>
        <taxon>Eukaryota</taxon>
        <taxon>Fungi</taxon>
        <taxon>Dikarya</taxon>
        <taxon>Ascomycota</taxon>
        <taxon>Pezizomycotina</taxon>
        <taxon>Dothideomycetes</taxon>
        <taxon>Pleosporomycetidae</taxon>
        <taxon>Pleosporales</taxon>
        <taxon>Massarineae</taxon>
        <taxon>Massarinaceae</taxon>
        <taxon>Byssothecium</taxon>
    </lineage>
</organism>
<dbReference type="Pfam" id="PF10680">
    <property type="entry name" value="RRN9"/>
    <property type="match status" value="1"/>
</dbReference>
<evidence type="ECO:0000256" key="1">
    <source>
        <dbReference type="SAM" id="MobiDB-lite"/>
    </source>
</evidence>
<name>A0A6A5U7F1_9PLEO</name>
<proteinExistence type="predicted"/>
<evidence type="ECO:0000313" key="3">
    <source>
        <dbReference type="EMBL" id="KAF1958806.1"/>
    </source>
</evidence>
<gene>
    <name evidence="3" type="ORF">CC80DRAFT_382646</name>
</gene>
<feature type="compositionally biased region" description="Acidic residues" evidence="1">
    <location>
        <begin position="45"/>
        <end position="58"/>
    </location>
</feature>
<feature type="region of interest" description="Disordered" evidence="1">
    <location>
        <begin position="347"/>
        <end position="389"/>
    </location>
</feature>
<feature type="region of interest" description="Disordered" evidence="1">
    <location>
        <begin position="1"/>
        <end position="74"/>
    </location>
</feature>
<reference evidence="3" key="1">
    <citation type="journal article" date="2020" name="Stud. Mycol.">
        <title>101 Dothideomycetes genomes: a test case for predicting lifestyles and emergence of pathogens.</title>
        <authorList>
            <person name="Haridas S."/>
            <person name="Albert R."/>
            <person name="Binder M."/>
            <person name="Bloem J."/>
            <person name="Labutti K."/>
            <person name="Salamov A."/>
            <person name="Andreopoulos B."/>
            <person name="Baker S."/>
            <person name="Barry K."/>
            <person name="Bills G."/>
            <person name="Bluhm B."/>
            <person name="Cannon C."/>
            <person name="Castanera R."/>
            <person name="Culley D."/>
            <person name="Daum C."/>
            <person name="Ezra D."/>
            <person name="Gonzalez J."/>
            <person name="Henrissat B."/>
            <person name="Kuo A."/>
            <person name="Liang C."/>
            <person name="Lipzen A."/>
            <person name="Lutzoni F."/>
            <person name="Magnuson J."/>
            <person name="Mondo S."/>
            <person name="Nolan M."/>
            <person name="Ohm R."/>
            <person name="Pangilinan J."/>
            <person name="Park H.-J."/>
            <person name="Ramirez L."/>
            <person name="Alfaro M."/>
            <person name="Sun H."/>
            <person name="Tritt A."/>
            <person name="Yoshinaga Y."/>
            <person name="Zwiers L.-H."/>
            <person name="Turgeon B."/>
            <person name="Goodwin S."/>
            <person name="Spatafora J."/>
            <person name="Crous P."/>
            <person name="Grigoriev I."/>
        </authorList>
    </citation>
    <scope>NUCLEOTIDE SEQUENCE</scope>
    <source>
        <strain evidence="3">CBS 675.92</strain>
    </source>
</reference>
<feature type="region of interest" description="Disordered" evidence="1">
    <location>
        <begin position="215"/>
        <end position="299"/>
    </location>
</feature>
<keyword evidence="4" id="KW-1185">Reference proteome</keyword>
<evidence type="ECO:0000313" key="4">
    <source>
        <dbReference type="Proteomes" id="UP000800035"/>
    </source>
</evidence>